<accession>A0A7V3J913</accession>
<dbReference type="EMBL" id="DTGG01000017">
    <property type="protein sequence ID" value="HFZ08575.1"/>
    <property type="molecule type" value="Genomic_DNA"/>
</dbReference>
<dbReference type="AlphaFoldDB" id="A0A7V3J913"/>
<proteinExistence type="predicted"/>
<protein>
    <submittedName>
        <fullName evidence="1">Uncharacterized protein</fullName>
    </submittedName>
</protein>
<name>A0A7V3J913_UNCC3</name>
<organism evidence="1">
    <name type="scientific">candidate division CPR3 bacterium</name>
    <dbReference type="NCBI Taxonomy" id="2268181"/>
    <lineage>
        <taxon>Bacteria</taxon>
        <taxon>Bacteria division CPR3</taxon>
    </lineage>
</organism>
<reference evidence="1" key="1">
    <citation type="journal article" date="2020" name="mSystems">
        <title>Genome- and Community-Level Interaction Insights into Carbon Utilization and Element Cycling Functions of Hydrothermarchaeota in Hydrothermal Sediment.</title>
        <authorList>
            <person name="Zhou Z."/>
            <person name="Liu Y."/>
            <person name="Xu W."/>
            <person name="Pan J."/>
            <person name="Luo Z.H."/>
            <person name="Li M."/>
        </authorList>
    </citation>
    <scope>NUCLEOTIDE SEQUENCE [LARGE SCALE GENOMIC DNA]</scope>
    <source>
        <strain evidence="1">SpSt-757</strain>
    </source>
</reference>
<comment type="caution">
    <text evidence="1">The sequence shown here is derived from an EMBL/GenBank/DDBJ whole genome shotgun (WGS) entry which is preliminary data.</text>
</comment>
<evidence type="ECO:0000313" key="1">
    <source>
        <dbReference type="EMBL" id="HFZ08575.1"/>
    </source>
</evidence>
<sequence length="388" mass="44289">MSKERIMPLVAKKIDFNKEEKIPFLVKKIVFHEHPDLDCIGCYFLARTYSQIGFLGIEQAKIEFWPQGPPPDGRTAEEHEKEGTICFDVGEGRFDHHPHGKCLDKCATDLVAEFLGVSDDIKLSRILGYIRMHDLEGPSSISRRLRNQGLPEEIVRKVSLLEDSSLAALLTAIHKQKNSNRQILEEGYSQLMALYNQQIYFWTEVKEEFQKKAQVWQVSSGDKIYRIATIESNIHDVGSFSRTKEGGACDVCIHREPKSGYVYITGTIFSAQFLEIAKILRVLELKKRGMVDETFGPFSLTESRFNLCPVWYLPRNKEGEVFMIMNGGEKAKNVEPTVLPLKTIEGAVAWGLKEEVLSESCPRDCCLLEECGFYPYFLTRCQKIRGFL</sequence>
<gene>
    <name evidence="1" type="ORF">ENV41_00375</name>
</gene>